<evidence type="ECO:0000256" key="3">
    <source>
        <dbReference type="ARBA" id="ARBA00022723"/>
    </source>
</evidence>
<evidence type="ECO:0000256" key="7">
    <source>
        <dbReference type="ARBA" id="ARBA00043224"/>
    </source>
</evidence>
<proteinExistence type="inferred from homology"/>
<evidence type="ECO:0000256" key="1">
    <source>
        <dbReference type="ARBA" id="ARBA00006336"/>
    </source>
</evidence>
<comment type="pathway">
    <text evidence="5">Cofactor biosynthesis; nicotinate biosynthesis; nicotinate from nicotinamide: step 1/1.</text>
</comment>
<dbReference type="InterPro" id="IPR052347">
    <property type="entry name" value="Isochorismatase_Nicotinamidase"/>
</dbReference>
<dbReference type="Pfam" id="PF00857">
    <property type="entry name" value="Isochorismatase"/>
    <property type="match status" value="1"/>
</dbReference>
<evidence type="ECO:0000259" key="8">
    <source>
        <dbReference type="Pfam" id="PF00857"/>
    </source>
</evidence>
<accession>A0A7S3CIC3</accession>
<keyword evidence="2" id="KW-0662">Pyridine nucleotide biosynthesis</keyword>
<dbReference type="PANTHER" id="PTHR11080:SF2">
    <property type="entry name" value="LD05707P"/>
    <property type="match status" value="1"/>
</dbReference>
<dbReference type="EMBL" id="HBIA01001042">
    <property type="protein sequence ID" value="CAE0228728.1"/>
    <property type="molecule type" value="Transcribed_RNA"/>
</dbReference>
<evidence type="ECO:0000256" key="4">
    <source>
        <dbReference type="ARBA" id="ARBA00022801"/>
    </source>
</evidence>
<evidence type="ECO:0000256" key="6">
    <source>
        <dbReference type="ARBA" id="ARBA00039017"/>
    </source>
</evidence>
<keyword evidence="4" id="KW-0378">Hydrolase</keyword>
<dbReference type="SUPFAM" id="SSF52499">
    <property type="entry name" value="Isochorismatase-like hydrolases"/>
    <property type="match status" value="1"/>
</dbReference>
<dbReference type="GO" id="GO:0019363">
    <property type="term" value="P:pyridine nucleotide biosynthetic process"/>
    <property type="evidence" value="ECO:0007669"/>
    <property type="project" value="UniProtKB-KW"/>
</dbReference>
<dbReference type="InterPro" id="IPR036380">
    <property type="entry name" value="Isochorismatase-like_sf"/>
</dbReference>
<feature type="domain" description="Isochorismatase-like" evidence="8">
    <location>
        <begin position="3"/>
        <end position="116"/>
    </location>
</feature>
<dbReference type="GO" id="GO:0008936">
    <property type="term" value="F:nicotinamidase activity"/>
    <property type="evidence" value="ECO:0007669"/>
    <property type="project" value="UniProtKB-EC"/>
</dbReference>
<keyword evidence="3" id="KW-0479">Metal-binding</keyword>
<protein>
    <recommendedName>
        <fullName evidence="6">nicotinamidase</fullName>
        <ecNumber evidence="6">3.5.1.19</ecNumber>
    </recommendedName>
    <alternativeName>
        <fullName evidence="7">Nicotinamide deamidase</fullName>
    </alternativeName>
</protein>
<dbReference type="InterPro" id="IPR000868">
    <property type="entry name" value="Isochorismatase-like_dom"/>
</dbReference>
<dbReference type="AlphaFoldDB" id="A0A7S3CIC3"/>
<dbReference type="PANTHER" id="PTHR11080">
    <property type="entry name" value="PYRAZINAMIDASE/NICOTINAMIDASE"/>
    <property type="match status" value="1"/>
</dbReference>
<comment type="similarity">
    <text evidence="1">Belongs to the isochorismatase family.</text>
</comment>
<organism evidence="9">
    <name type="scientific">Strombidium rassoulzadegani</name>
    <dbReference type="NCBI Taxonomy" id="1082188"/>
    <lineage>
        <taxon>Eukaryota</taxon>
        <taxon>Sar</taxon>
        <taxon>Alveolata</taxon>
        <taxon>Ciliophora</taxon>
        <taxon>Intramacronucleata</taxon>
        <taxon>Spirotrichea</taxon>
        <taxon>Oligotrichia</taxon>
        <taxon>Strombidiidae</taxon>
        <taxon>Strombidium</taxon>
    </lineage>
</organism>
<evidence type="ECO:0000256" key="2">
    <source>
        <dbReference type="ARBA" id="ARBA00022642"/>
    </source>
</evidence>
<dbReference type="EC" id="3.5.1.19" evidence="6"/>
<gene>
    <name evidence="9" type="ORF">SRAS04492_LOCUS512</name>
</gene>
<dbReference type="Gene3D" id="3.40.50.850">
    <property type="entry name" value="Isochorismatase-like"/>
    <property type="match status" value="1"/>
</dbReference>
<reference evidence="9" key="1">
    <citation type="submission" date="2021-01" db="EMBL/GenBank/DDBJ databases">
        <authorList>
            <person name="Corre E."/>
            <person name="Pelletier E."/>
            <person name="Niang G."/>
            <person name="Scheremetjew M."/>
            <person name="Finn R."/>
            <person name="Kale V."/>
            <person name="Holt S."/>
            <person name="Cochrane G."/>
            <person name="Meng A."/>
            <person name="Brown T."/>
            <person name="Cohen L."/>
        </authorList>
    </citation>
    <scope>NUCLEOTIDE SEQUENCE</scope>
    <source>
        <strain evidence="9">Ras09</strain>
    </source>
</reference>
<dbReference type="GO" id="GO:0046872">
    <property type="term" value="F:metal ion binding"/>
    <property type="evidence" value="ECO:0007669"/>
    <property type="project" value="UniProtKB-KW"/>
</dbReference>
<evidence type="ECO:0000256" key="5">
    <source>
        <dbReference type="ARBA" id="ARBA00037900"/>
    </source>
</evidence>
<evidence type="ECO:0000313" key="9">
    <source>
        <dbReference type="EMBL" id="CAE0228728.1"/>
    </source>
</evidence>
<name>A0A7S3CIC3_9SPIT</name>
<sequence>MWPDHCVQGSKGCEYYKDFMIKESDLEVLKGKVKMVESYSGFGGDGEDTKLAQTLKDMGVSSVYCCGLAYDYCVGSTAESAAKEGFDTFLVRDATRSVAKETETLMEVRMKEAGVKEIASETLL</sequence>